<comment type="caution">
    <text evidence="3">The sequence shown here is derived from an EMBL/GenBank/DDBJ whole genome shotgun (WGS) entry which is preliminary data.</text>
</comment>
<evidence type="ECO:0000313" key="3">
    <source>
        <dbReference type="EMBL" id="MDX2915145.1"/>
    </source>
</evidence>
<feature type="compositionally biased region" description="Gly residues" evidence="1">
    <location>
        <begin position="58"/>
        <end position="75"/>
    </location>
</feature>
<protein>
    <recommendedName>
        <fullName evidence="5">Serine/threonine protein kinase</fullName>
    </recommendedName>
</protein>
<dbReference type="RefSeq" id="WP_143673285.1">
    <property type="nucleotide sequence ID" value="NZ_JAGJBZ010000004.1"/>
</dbReference>
<keyword evidence="2" id="KW-0472">Membrane</keyword>
<keyword evidence="2" id="KW-0812">Transmembrane</keyword>
<proteinExistence type="predicted"/>
<evidence type="ECO:0000256" key="1">
    <source>
        <dbReference type="SAM" id="MobiDB-lite"/>
    </source>
</evidence>
<evidence type="ECO:0000256" key="2">
    <source>
        <dbReference type="SAM" id="Phobius"/>
    </source>
</evidence>
<accession>A0ABU4LI96</accession>
<feature type="region of interest" description="Disordered" evidence="1">
    <location>
        <begin position="53"/>
        <end position="152"/>
    </location>
</feature>
<keyword evidence="2" id="KW-1133">Transmembrane helix</keyword>
<feature type="compositionally biased region" description="Gly residues" evidence="1">
    <location>
        <begin position="106"/>
        <end position="148"/>
    </location>
</feature>
<feature type="compositionally biased region" description="Pro residues" evidence="1">
    <location>
        <begin position="1"/>
        <end position="19"/>
    </location>
</feature>
<feature type="compositionally biased region" description="Low complexity" evidence="1">
    <location>
        <begin position="91"/>
        <end position="105"/>
    </location>
</feature>
<sequence length="295" mass="29282">MSQPTPPSPPPSPGPPLPDPDADHGRRTARIAVISLVVSSLLTVIGFVVTAATSGKSGSDGGTTVGSTTSGGTGGEDVDADTGGTAGGSTDGASDAGGTSGDTAGETGGETGGDTGGTDGGETDSGGTGSAGTDSGGADGGSGGGGDGLTSAERELRDSLNDGQWTRESCVSQPAPGSDAALTCTVTTETVTMGPVTTKASVAVYPSRSKQQEVYRAYGGTLQEGDCSLTWNVRGSWYESDSGDPTGDMSCYTPDGTQYVIVCTYYDRDAIFQVTGSNPAALITWWKGLEPVFTD</sequence>
<feature type="region of interest" description="Disordered" evidence="1">
    <location>
        <begin position="1"/>
        <end position="26"/>
    </location>
</feature>
<evidence type="ECO:0008006" key="5">
    <source>
        <dbReference type="Google" id="ProtNLM"/>
    </source>
</evidence>
<name>A0ABU4LI96_9ACTN</name>
<gene>
    <name evidence="3" type="ORF">PV517_41555</name>
</gene>
<dbReference type="Proteomes" id="UP001271723">
    <property type="component" value="Unassembled WGS sequence"/>
</dbReference>
<feature type="transmembrane region" description="Helical" evidence="2">
    <location>
        <begin position="31"/>
        <end position="52"/>
    </location>
</feature>
<reference evidence="3 4" key="1">
    <citation type="journal article" date="2023" name="Microb. Genom.">
        <title>Mesoterricola silvestris gen. nov., sp. nov., Mesoterricola sediminis sp. nov., Geothrix oryzae sp. nov., Geothrix edaphica sp. nov., Geothrix rubra sp. nov., and Geothrix limicola sp. nov., six novel members of Acidobacteriota isolated from soils.</title>
        <authorList>
            <person name="Weisberg A.J."/>
            <person name="Pearce E."/>
            <person name="Kramer C.G."/>
            <person name="Chang J.H."/>
            <person name="Clarke C.R."/>
        </authorList>
    </citation>
    <scope>NUCLEOTIDE SEQUENCE [LARGE SCALE GENOMIC DNA]</scope>
    <source>
        <strain evidence="3 4">NRRL_B-2795</strain>
    </source>
</reference>
<dbReference type="EMBL" id="JARAVY010000026">
    <property type="protein sequence ID" value="MDX2915145.1"/>
    <property type="molecule type" value="Genomic_DNA"/>
</dbReference>
<evidence type="ECO:0000313" key="4">
    <source>
        <dbReference type="Proteomes" id="UP001271723"/>
    </source>
</evidence>
<keyword evidence="4" id="KW-1185">Reference proteome</keyword>
<organism evidence="3 4">
    <name type="scientific">Streptomyces griseiscabiei</name>
    <dbReference type="NCBI Taxonomy" id="2993540"/>
    <lineage>
        <taxon>Bacteria</taxon>
        <taxon>Bacillati</taxon>
        <taxon>Actinomycetota</taxon>
        <taxon>Actinomycetes</taxon>
        <taxon>Kitasatosporales</taxon>
        <taxon>Streptomycetaceae</taxon>
        <taxon>Streptomyces</taxon>
    </lineage>
</organism>